<dbReference type="EMBL" id="JAJSON010000014">
    <property type="protein sequence ID" value="MCG9971015.1"/>
    <property type="molecule type" value="Genomic_DNA"/>
</dbReference>
<protein>
    <submittedName>
        <fullName evidence="1">Uncharacterized protein</fullName>
    </submittedName>
</protein>
<reference evidence="1" key="1">
    <citation type="submission" date="2021-12" db="EMBL/GenBank/DDBJ databases">
        <title>Description of Gramella crocea sp. nov., a new bacterium isolated from activated sludge.</title>
        <authorList>
            <person name="Zhang X."/>
        </authorList>
    </citation>
    <scope>NUCLEOTIDE SEQUENCE</scope>
    <source>
        <strain evidence="1">YB25</strain>
    </source>
</reference>
<dbReference type="RefSeq" id="WP_240096894.1">
    <property type="nucleotide sequence ID" value="NZ_JAJSON010000014.1"/>
</dbReference>
<name>A0A9X1UVE2_9FLAO</name>
<sequence length="57" mass="6852">MELKELIKKRIEENVSHRDKGVIESYQYMIELLCIEWAVKERNQAFKDGANHIINNY</sequence>
<keyword evidence="2" id="KW-1185">Reference proteome</keyword>
<accession>A0A9X1UVE2</accession>
<dbReference type="Proteomes" id="UP001139344">
    <property type="component" value="Unassembled WGS sequence"/>
</dbReference>
<organism evidence="1 2">
    <name type="scientific">Christiangramia crocea</name>
    <dbReference type="NCBI Taxonomy" id="2904124"/>
    <lineage>
        <taxon>Bacteria</taxon>
        <taxon>Pseudomonadati</taxon>
        <taxon>Bacteroidota</taxon>
        <taxon>Flavobacteriia</taxon>
        <taxon>Flavobacteriales</taxon>
        <taxon>Flavobacteriaceae</taxon>
        <taxon>Christiangramia</taxon>
    </lineage>
</organism>
<evidence type="ECO:0000313" key="2">
    <source>
        <dbReference type="Proteomes" id="UP001139344"/>
    </source>
</evidence>
<evidence type="ECO:0000313" key="1">
    <source>
        <dbReference type="EMBL" id="MCG9971015.1"/>
    </source>
</evidence>
<proteinExistence type="predicted"/>
<gene>
    <name evidence="1" type="ORF">LU635_05140</name>
</gene>
<dbReference type="AlphaFoldDB" id="A0A9X1UVE2"/>
<comment type="caution">
    <text evidence="1">The sequence shown here is derived from an EMBL/GenBank/DDBJ whole genome shotgun (WGS) entry which is preliminary data.</text>
</comment>